<feature type="domain" description="ABM" evidence="1">
    <location>
        <begin position="2"/>
        <end position="90"/>
    </location>
</feature>
<comment type="caution">
    <text evidence="2">The sequence shown here is derived from an EMBL/GenBank/DDBJ whole genome shotgun (WGS) entry which is preliminary data.</text>
</comment>
<dbReference type="PATRIC" id="fig|36847.3.peg.1137"/>
<dbReference type="Pfam" id="PF03992">
    <property type="entry name" value="ABM"/>
    <property type="match status" value="1"/>
</dbReference>
<dbReference type="EMBL" id="LRVM01000002">
    <property type="protein sequence ID" value="KXL53746.1"/>
    <property type="molecule type" value="Genomic_DNA"/>
</dbReference>
<dbReference type="OrthoDB" id="287932at2"/>
<accession>A0A136WGQ6</accession>
<protein>
    <submittedName>
        <fullName evidence="2">Autoinducer-2 (AI-2) modifying protein LsrG</fullName>
    </submittedName>
</protein>
<dbReference type="InterPro" id="IPR011008">
    <property type="entry name" value="Dimeric_a/b-barrel"/>
</dbReference>
<dbReference type="AlphaFoldDB" id="A0A136WGQ6"/>
<dbReference type="Proteomes" id="UP000070539">
    <property type="component" value="Unassembled WGS sequence"/>
</dbReference>
<dbReference type="Gene3D" id="3.30.70.100">
    <property type="match status" value="1"/>
</dbReference>
<organism evidence="2 3">
    <name type="scientific">Anaerotignum neopropionicum</name>
    <dbReference type="NCBI Taxonomy" id="36847"/>
    <lineage>
        <taxon>Bacteria</taxon>
        <taxon>Bacillati</taxon>
        <taxon>Bacillota</taxon>
        <taxon>Clostridia</taxon>
        <taxon>Lachnospirales</taxon>
        <taxon>Anaerotignaceae</taxon>
        <taxon>Anaerotignum</taxon>
    </lineage>
</organism>
<dbReference type="GO" id="GO:0003824">
    <property type="term" value="F:catalytic activity"/>
    <property type="evidence" value="ECO:0007669"/>
    <property type="project" value="TreeGrafter"/>
</dbReference>
<sequence length="95" mass="11221">MINVIAKNFAKKAKIENVLELAKELVETTVKEDGCIKYEMYQDEKNPSILIMIEEWETMEDLNNHMSSEHFKKIVPKMNEYMDQKPELNICKKVL</sequence>
<evidence type="ECO:0000313" key="3">
    <source>
        <dbReference type="Proteomes" id="UP000070539"/>
    </source>
</evidence>
<dbReference type="SUPFAM" id="SSF54909">
    <property type="entry name" value="Dimeric alpha+beta barrel"/>
    <property type="match status" value="1"/>
</dbReference>
<proteinExistence type="predicted"/>
<dbReference type="InterPro" id="IPR007138">
    <property type="entry name" value="ABM_dom"/>
</dbReference>
<dbReference type="InterPro" id="IPR050744">
    <property type="entry name" value="AI-2_Isomerase_LsrG"/>
</dbReference>
<dbReference type="RefSeq" id="WP_066085454.1">
    <property type="nucleotide sequence ID" value="NZ_LRVM01000002.1"/>
</dbReference>
<dbReference type="PANTHER" id="PTHR33336:SF15">
    <property type="entry name" value="ABM DOMAIN-CONTAINING PROTEIN"/>
    <property type="match status" value="1"/>
</dbReference>
<dbReference type="PROSITE" id="PS51725">
    <property type="entry name" value="ABM"/>
    <property type="match status" value="1"/>
</dbReference>
<reference evidence="2 3" key="1">
    <citation type="submission" date="2016-01" db="EMBL/GenBank/DDBJ databases">
        <title>Genome sequence of Clostridium neopropionicum X4, DSM-3847.</title>
        <authorList>
            <person name="Poehlein A."/>
            <person name="Beck M.H."/>
            <person name="Bengelsdorf F.R."/>
            <person name="Daniel R."/>
            <person name="Duerre P."/>
        </authorList>
    </citation>
    <scope>NUCLEOTIDE SEQUENCE [LARGE SCALE GENOMIC DNA]</scope>
    <source>
        <strain evidence="2 3">DSM-3847</strain>
    </source>
</reference>
<dbReference type="PANTHER" id="PTHR33336">
    <property type="entry name" value="QUINOL MONOOXYGENASE YGIN-RELATED"/>
    <property type="match status" value="1"/>
</dbReference>
<dbReference type="STRING" id="36847.CLNEO_09720"/>
<keyword evidence="3" id="KW-1185">Reference proteome</keyword>
<evidence type="ECO:0000313" key="2">
    <source>
        <dbReference type="EMBL" id="KXL53746.1"/>
    </source>
</evidence>
<evidence type="ECO:0000259" key="1">
    <source>
        <dbReference type="PROSITE" id="PS51725"/>
    </source>
</evidence>
<name>A0A136WGQ6_9FIRM</name>
<gene>
    <name evidence="2" type="ORF">CLNEO_09720</name>
</gene>